<comment type="caution">
    <text evidence="3">The sequence shown here is derived from an EMBL/GenBank/DDBJ whole genome shotgun (WGS) entry which is preliminary data.</text>
</comment>
<keyword evidence="4" id="KW-1185">Reference proteome</keyword>
<evidence type="ECO:0000256" key="2">
    <source>
        <dbReference type="PROSITE-ProRule" id="PRU00235"/>
    </source>
</evidence>
<proteinExistence type="predicted"/>
<dbReference type="PROSITE" id="PS50012">
    <property type="entry name" value="RCC1_3"/>
    <property type="match status" value="2"/>
</dbReference>
<dbReference type="PRINTS" id="PR00633">
    <property type="entry name" value="RCCNDNSATION"/>
</dbReference>
<evidence type="ECO:0000256" key="1">
    <source>
        <dbReference type="ARBA" id="ARBA00022737"/>
    </source>
</evidence>
<evidence type="ECO:0008006" key="5">
    <source>
        <dbReference type="Google" id="ProtNLM"/>
    </source>
</evidence>
<sequence length="351" mass="38562">MIVSGLNGKLQLLVPSNNKDKDDSLPCVCPPRKVNLDVDTISKFSIGSSHSVFLTSDGRIFAAGNDKDFSIGTPTATIFKELTEIQIKGLSSPISQVFCGQDYTMYLADDGHLAFCTNFFNERVPIICELPTKPLFLSGGLNRPLVIDTNGDLYVFQRNPKKTPFSFTFNEPVFDACLLDEHEVIIVVLISGKVMIKDPDKVDFRYLDTFDEKIRNIFGYSSHCIAISESGRAFSLGSNESGQLGDGTTNDSFAFVEVKFPNSGIKVVNASVGCDYSLFVTDDGKLYGCGGNCYGELMQNVLNRKSTTTPKLCCFSEKVVHVFTGNNSSIALVDGKPPVHEGYEFFKDKML</sequence>
<evidence type="ECO:0000313" key="4">
    <source>
        <dbReference type="Proteomes" id="UP000179807"/>
    </source>
</evidence>
<dbReference type="RefSeq" id="XP_068368415.1">
    <property type="nucleotide sequence ID" value="XM_068514389.1"/>
</dbReference>
<dbReference type="VEuPathDB" id="TrichDB:TRFO_42603"/>
<gene>
    <name evidence="3" type="ORF">TRFO_42603</name>
</gene>
<dbReference type="Pfam" id="PF00415">
    <property type="entry name" value="RCC1"/>
    <property type="match status" value="2"/>
</dbReference>
<evidence type="ECO:0000313" key="3">
    <source>
        <dbReference type="EMBL" id="OHT15279.1"/>
    </source>
</evidence>
<feature type="repeat" description="RCC1" evidence="2">
    <location>
        <begin position="231"/>
        <end position="283"/>
    </location>
</feature>
<dbReference type="EMBL" id="MLAK01000241">
    <property type="protein sequence ID" value="OHT15279.1"/>
    <property type="molecule type" value="Genomic_DNA"/>
</dbReference>
<keyword evidence="1" id="KW-0677">Repeat</keyword>
<dbReference type="Pfam" id="PF13540">
    <property type="entry name" value="RCC1_2"/>
    <property type="match status" value="1"/>
</dbReference>
<dbReference type="SUPFAM" id="SSF50985">
    <property type="entry name" value="RCC1/BLIP-II"/>
    <property type="match status" value="2"/>
</dbReference>
<dbReference type="PANTHER" id="PTHR22870:SF466">
    <property type="entry name" value="ANKYRIN REPEAT-CONTAINING PROTEIN"/>
    <property type="match status" value="1"/>
</dbReference>
<dbReference type="GeneID" id="94849093"/>
<feature type="repeat" description="RCC1" evidence="2">
    <location>
        <begin position="58"/>
        <end position="110"/>
    </location>
</feature>
<dbReference type="Proteomes" id="UP000179807">
    <property type="component" value="Unassembled WGS sequence"/>
</dbReference>
<dbReference type="InterPro" id="IPR051210">
    <property type="entry name" value="Ub_ligase/GEF_domain"/>
</dbReference>
<dbReference type="InterPro" id="IPR009091">
    <property type="entry name" value="RCC1/BLIP-II"/>
</dbReference>
<accession>A0A1J4KVL1</accession>
<dbReference type="AlphaFoldDB" id="A0A1J4KVL1"/>
<name>A0A1J4KVL1_9EUKA</name>
<reference evidence="3" key="1">
    <citation type="submission" date="2016-10" db="EMBL/GenBank/DDBJ databases">
        <authorList>
            <person name="Benchimol M."/>
            <person name="Almeida L.G."/>
            <person name="Vasconcelos A.T."/>
            <person name="Perreira-Neves A."/>
            <person name="Rosa I.A."/>
            <person name="Tasca T."/>
            <person name="Bogo M.R."/>
            <person name="de Souza W."/>
        </authorList>
    </citation>
    <scope>NUCLEOTIDE SEQUENCE [LARGE SCALE GENOMIC DNA]</scope>
    <source>
        <strain evidence="3">K</strain>
    </source>
</reference>
<dbReference type="InterPro" id="IPR000408">
    <property type="entry name" value="Reg_chr_condens"/>
</dbReference>
<dbReference type="Gene3D" id="2.130.10.30">
    <property type="entry name" value="Regulator of chromosome condensation 1/beta-lactamase-inhibitor protein II"/>
    <property type="match status" value="2"/>
</dbReference>
<dbReference type="PANTHER" id="PTHR22870">
    <property type="entry name" value="REGULATOR OF CHROMOSOME CONDENSATION"/>
    <property type="match status" value="1"/>
</dbReference>
<dbReference type="OrthoDB" id="10256179at2759"/>
<protein>
    <recommendedName>
        <fullName evidence="5">Regulator of chromosome condensation</fullName>
    </recommendedName>
</protein>
<organism evidence="3 4">
    <name type="scientific">Tritrichomonas foetus</name>
    <dbReference type="NCBI Taxonomy" id="1144522"/>
    <lineage>
        <taxon>Eukaryota</taxon>
        <taxon>Metamonada</taxon>
        <taxon>Parabasalia</taxon>
        <taxon>Tritrichomonadida</taxon>
        <taxon>Tritrichomonadidae</taxon>
        <taxon>Tritrichomonas</taxon>
    </lineage>
</organism>